<organism evidence="1 2">
    <name type="scientific">Variovorax paradoxus</name>
    <dbReference type="NCBI Taxonomy" id="34073"/>
    <lineage>
        <taxon>Bacteria</taxon>
        <taxon>Pseudomonadati</taxon>
        <taxon>Pseudomonadota</taxon>
        <taxon>Betaproteobacteria</taxon>
        <taxon>Burkholderiales</taxon>
        <taxon>Comamonadaceae</taxon>
        <taxon>Variovorax</taxon>
    </lineage>
</organism>
<proteinExistence type="predicted"/>
<protein>
    <submittedName>
        <fullName evidence="1">Uncharacterized protein</fullName>
    </submittedName>
</protein>
<accession>A0AAW8EGM9</accession>
<comment type="caution">
    <text evidence="1">The sequence shown here is derived from an EMBL/GenBank/DDBJ whole genome shotgun (WGS) entry which is preliminary data.</text>
</comment>
<dbReference type="EMBL" id="JAUSRV010000007">
    <property type="protein sequence ID" value="MDP9972080.1"/>
    <property type="molecule type" value="Genomic_DNA"/>
</dbReference>
<reference evidence="1" key="1">
    <citation type="submission" date="2023-07" db="EMBL/GenBank/DDBJ databases">
        <title>Sorghum-associated microbial communities from plants grown in Nebraska, USA.</title>
        <authorList>
            <person name="Schachtman D."/>
        </authorList>
    </citation>
    <scope>NUCLEOTIDE SEQUENCE</scope>
    <source>
        <strain evidence="1">DS3315</strain>
    </source>
</reference>
<sequence>MQDAVPLYAFQGDTLQFTDCACADNDSNPSTLAAAARATRLPPRLPRARVVSDAATQAPNASFQMLRYDLFMHFSLIVQDAKSPAPRPMDPRTARANKTLEIVVKLFNQLQLNRNIFWRILRDCEGMQLACGGFTSLSCRRN</sequence>
<name>A0AAW8EGM9_VARPD</name>
<dbReference type="AlphaFoldDB" id="A0AAW8EGM9"/>
<evidence type="ECO:0000313" key="2">
    <source>
        <dbReference type="Proteomes" id="UP001224845"/>
    </source>
</evidence>
<evidence type="ECO:0000313" key="1">
    <source>
        <dbReference type="EMBL" id="MDP9972080.1"/>
    </source>
</evidence>
<gene>
    <name evidence="1" type="ORF">J2W39_003322</name>
</gene>
<dbReference type="Proteomes" id="UP001224845">
    <property type="component" value="Unassembled WGS sequence"/>
</dbReference>